<gene>
    <name evidence="4" type="ORF">SU9_12070</name>
</gene>
<dbReference type="PANTHER" id="PTHR43877">
    <property type="entry name" value="AMINOALKYLPHOSPHONATE N-ACETYLTRANSFERASE-RELATED-RELATED"/>
    <property type="match status" value="1"/>
</dbReference>
<dbReference type="SUPFAM" id="SSF55729">
    <property type="entry name" value="Acyl-CoA N-acyltransferases (Nat)"/>
    <property type="match status" value="1"/>
</dbReference>
<accession>J2K232</accession>
<dbReference type="EMBL" id="AJGV01000079">
    <property type="protein sequence ID" value="EJJ06813.1"/>
    <property type="molecule type" value="Genomic_DNA"/>
</dbReference>
<dbReference type="STRING" id="1160718.SU9_12070"/>
<evidence type="ECO:0000256" key="2">
    <source>
        <dbReference type="ARBA" id="ARBA00023315"/>
    </source>
</evidence>
<evidence type="ECO:0000256" key="1">
    <source>
        <dbReference type="ARBA" id="ARBA00022679"/>
    </source>
</evidence>
<dbReference type="InterPro" id="IPR016181">
    <property type="entry name" value="Acyl_CoA_acyltransferase"/>
</dbReference>
<sequence length="212" mass="23406">MGKPRTVWCGAFLRSGAFSFLEADFAGQWGRGAGILCRMAYVIRPVKAQEWQRLRELRLVALADPVARVAFNETLEAAAGEPDELWQSRAARSEQGVAPMTFIGEAADGSWGGMVVVLVETDEDVPQTHLVGAYVRPEHRGTGLARELFRAAIGWSWELAEPAVERVRLWVHEENGRAEAFYRALGFVETGLTSADPKDPAALERELVLKRG</sequence>
<dbReference type="HOGENOM" id="CLU_013985_19_3_11"/>
<name>J2K232_9ACTN</name>
<proteinExistence type="predicted"/>
<dbReference type="GO" id="GO:0016747">
    <property type="term" value="F:acyltransferase activity, transferring groups other than amino-acyl groups"/>
    <property type="evidence" value="ECO:0007669"/>
    <property type="project" value="InterPro"/>
</dbReference>
<dbReference type="Gene3D" id="3.40.630.30">
    <property type="match status" value="1"/>
</dbReference>
<organism evidence="4">
    <name type="scientific">Streptomyces auratus AGR0001</name>
    <dbReference type="NCBI Taxonomy" id="1160718"/>
    <lineage>
        <taxon>Bacteria</taxon>
        <taxon>Bacillati</taxon>
        <taxon>Actinomycetota</taxon>
        <taxon>Actinomycetes</taxon>
        <taxon>Kitasatosporales</taxon>
        <taxon>Streptomycetaceae</taxon>
        <taxon>Streptomyces</taxon>
    </lineage>
</organism>
<reference evidence="4" key="1">
    <citation type="journal article" date="2012" name="J. Bacteriol.">
        <title>Genome Sequence of Streptomyces auratus Strain AGR0001, a Phoslactomycin-Producing Actinomycete.</title>
        <authorList>
            <person name="Han X."/>
            <person name="Li M."/>
            <person name="Ding Z."/>
            <person name="Zhao J."/>
            <person name="Ji K."/>
            <person name="Wen M."/>
            <person name="Lu T."/>
        </authorList>
    </citation>
    <scope>NUCLEOTIDE SEQUENCE [LARGE SCALE GENOMIC DNA]</scope>
    <source>
        <strain evidence="4">AGR0001</strain>
    </source>
</reference>
<protein>
    <submittedName>
        <fullName evidence="4">GCN5-related N-acetyltransferase</fullName>
    </submittedName>
</protein>
<evidence type="ECO:0000259" key="3">
    <source>
        <dbReference type="PROSITE" id="PS51186"/>
    </source>
</evidence>
<keyword evidence="1 4" id="KW-0808">Transferase</keyword>
<feature type="domain" description="N-acetyltransferase" evidence="3">
    <location>
        <begin position="41"/>
        <end position="210"/>
    </location>
</feature>
<dbReference type="Pfam" id="PF00583">
    <property type="entry name" value="Acetyltransf_1"/>
    <property type="match status" value="1"/>
</dbReference>
<dbReference type="PROSITE" id="PS51186">
    <property type="entry name" value="GNAT"/>
    <property type="match status" value="1"/>
</dbReference>
<dbReference type="eggNOG" id="COG0456">
    <property type="taxonomic scope" value="Bacteria"/>
</dbReference>
<dbReference type="InterPro" id="IPR000182">
    <property type="entry name" value="GNAT_dom"/>
</dbReference>
<comment type="caution">
    <text evidence="4">The sequence shown here is derived from an EMBL/GenBank/DDBJ whole genome shotgun (WGS) entry which is preliminary data.</text>
</comment>
<evidence type="ECO:0000313" key="4">
    <source>
        <dbReference type="EMBL" id="EJJ06813.1"/>
    </source>
</evidence>
<dbReference type="CDD" id="cd04301">
    <property type="entry name" value="NAT_SF"/>
    <property type="match status" value="1"/>
</dbReference>
<dbReference type="AlphaFoldDB" id="J2K232"/>
<dbReference type="PATRIC" id="fig|1160718.3.peg.2446"/>
<dbReference type="InterPro" id="IPR050832">
    <property type="entry name" value="Bact_Acetyltransf"/>
</dbReference>
<keyword evidence="2" id="KW-0012">Acyltransferase</keyword>